<keyword evidence="1" id="KW-0812">Transmembrane</keyword>
<dbReference type="STRING" id="336988.NT96_07420"/>
<dbReference type="AlphaFoldDB" id="G9WJT2"/>
<name>G9WJT2_9LACO</name>
<accession>G9WJT2</accession>
<reference evidence="2 3" key="1">
    <citation type="journal article" date="2012" name="PLoS ONE">
        <title>Functional divergence in the genus oenococcus as predicted by genome sequencing of the newly-described species, Oenococcus kitaharae.</title>
        <authorList>
            <person name="Borneman A.R."/>
            <person name="McCarthy J.M."/>
            <person name="Chambers P.J."/>
            <person name="Bartowsky E.J."/>
        </authorList>
    </citation>
    <scope>NUCLEOTIDE SEQUENCE [LARGE SCALE GENOMIC DNA]</scope>
    <source>
        <strain evidence="3">DSM17330</strain>
    </source>
</reference>
<protein>
    <submittedName>
        <fullName evidence="2">Uncharacterized protein</fullName>
    </submittedName>
</protein>
<dbReference type="Proteomes" id="UP000004959">
    <property type="component" value="Chromosome"/>
</dbReference>
<dbReference type="EMBL" id="AFVZ01000001">
    <property type="protein sequence ID" value="EHN59281.1"/>
    <property type="molecule type" value="Genomic_DNA"/>
</dbReference>
<feature type="transmembrane region" description="Helical" evidence="1">
    <location>
        <begin position="17"/>
        <end position="39"/>
    </location>
</feature>
<gene>
    <name evidence="2" type="ORF">OKIT_1183</name>
</gene>
<keyword evidence="3" id="KW-1185">Reference proteome</keyword>
<evidence type="ECO:0000313" key="2">
    <source>
        <dbReference type="EMBL" id="EHN59281.1"/>
    </source>
</evidence>
<sequence length="68" mass="7731">MRLIFCLKGISRAKTSFVLLSTLILIALISSIMLGIFLIHANEIASLQNIDHYYEKRLEELVQSEPDP</sequence>
<organism evidence="2 3">
    <name type="scientific">Oenococcus kitaharae DSM 17330</name>
    <dbReference type="NCBI Taxonomy" id="1045004"/>
    <lineage>
        <taxon>Bacteria</taxon>
        <taxon>Bacillati</taxon>
        <taxon>Bacillota</taxon>
        <taxon>Bacilli</taxon>
        <taxon>Lactobacillales</taxon>
        <taxon>Lactobacillaceae</taxon>
        <taxon>Oenococcus</taxon>
    </lineage>
</organism>
<comment type="caution">
    <text evidence="2">The sequence shown here is derived from an EMBL/GenBank/DDBJ whole genome shotgun (WGS) entry which is preliminary data.</text>
</comment>
<proteinExistence type="predicted"/>
<keyword evidence="1" id="KW-1133">Transmembrane helix</keyword>
<evidence type="ECO:0000313" key="3">
    <source>
        <dbReference type="Proteomes" id="UP000004959"/>
    </source>
</evidence>
<dbReference type="HOGENOM" id="CLU_189141_0_0_9"/>
<evidence type="ECO:0000256" key="1">
    <source>
        <dbReference type="SAM" id="Phobius"/>
    </source>
</evidence>
<dbReference type="PATRIC" id="fig|1045004.4.peg.1180"/>
<keyword evidence="1" id="KW-0472">Membrane</keyword>